<evidence type="ECO:0000256" key="3">
    <source>
        <dbReference type="ARBA" id="ARBA00022692"/>
    </source>
</evidence>
<evidence type="ECO:0000256" key="4">
    <source>
        <dbReference type="ARBA" id="ARBA00022989"/>
    </source>
</evidence>
<keyword evidence="3 6" id="KW-0812">Transmembrane</keyword>
<name>A0ABY8QWS4_9MICO</name>
<comment type="similarity">
    <text evidence="2 6">Belongs to the SURF1 family.</text>
</comment>
<dbReference type="PANTHER" id="PTHR23427:SF2">
    <property type="entry name" value="SURFEIT LOCUS PROTEIN 1"/>
    <property type="match status" value="1"/>
</dbReference>
<evidence type="ECO:0000313" key="8">
    <source>
        <dbReference type="EMBL" id="WGW12871.1"/>
    </source>
</evidence>
<dbReference type="PROSITE" id="PS50895">
    <property type="entry name" value="SURF1"/>
    <property type="match status" value="1"/>
</dbReference>
<evidence type="ECO:0000256" key="1">
    <source>
        <dbReference type="ARBA" id="ARBA00004370"/>
    </source>
</evidence>
<dbReference type="Pfam" id="PF02104">
    <property type="entry name" value="SURF1"/>
    <property type="match status" value="1"/>
</dbReference>
<dbReference type="InterPro" id="IPR045214">
    <property type="entry name" value="Surf1/Surf4"/>
</dbReference>
<dbReference type="CDD" id="cd06662">
    <property type="entry name" value="SURF1"/>
    <property type="match status" value="1"/>
</dbReference>
<accession>A0ABY8QWS4</accession>
<dbReference type="EMBL" id="CP090958">
    <property type="protein sequence ID" value="WGW12871.1"/>
    <property type="molecule type" value="Genomic_DNA"/>
</dbReference>
<evidence type="ECO:0000256" key="6">
    <source>
        <dbReference type="RuleBase" id="RU363076"/>
    </source>
</evidence>
<evidence type="ECO:0000313" key="9">
    <source>
        <dbReference type="Proteomes" id="UP001209083"/>
    </source>
</evidence>
<keyword evidence="4 6" id="KW-1133">Transmembrane helix</keyword>
<organism evidence="8 9">
    <name type="scientific">Saxibacter everestensis</name>
    <dbReference type="NCBI Taxonomy" id="2909229"/>
    <lineage>
        <taxon>Bacteria</taxon>
        <taxon>Bacillati</taxon>
        <taxon>Actinomycetota</taxon>
        <taxon>Actinomycetes</taxon>
        <taxon>Micrococcales</taxon>
        <taxon>Brevibacteriaceae</taxon>
        <taxon>Saxibacter</taxon>
    </lineage>
</organism>
<sequence>MLKVALRGKWIWALVLALVLASGFAFLANWQFSRAQERSQQVETADTETVRPFLDVVQPQQMLPSTKADQMVSLSGHYNPEQQVVVPGREQGSDTGFWVVTMFVPDGAEWPGHTDDERDVAIPVVRGWTASEDEAMASVASAEPVMMTARLTPTESPEPADSLPKGQVATLSTAQLINDFDVLSYPAFLLPTQQEGAGASAATSGLEPVPAPAPQPGGINLQSLFYGIEWVVFALFALYIWWRMVRDVYQREQETALMADNGYDVVQRNGRESPDAKTALATQHLESKDT</sequence>
<dbReference type="Proteomes" id="UP001209083">
    <property type="component" value="Chromosome"/>
</dbReference>
<evidence type="ECO:0000256" key="2">
    <source>
        <dbReference type="ARBA" id="ARBA00007165"/>
    </source>
</evidence>
<proteinExistence type="inferred from homology"/>
<comment type="caution">
    <text evidence="6">Lacks conserved residue(s) required for the propagation of feature annotation.</text>
</comment>
<dbReference type="InterPro" id="IPR002994">
    <property type="entry name" value="Surf1/Shy1"/>
</dbReference>
<gene>
    <name evidence="8" type="ORF">LWF01_03605</name>
</gene>
<evidence type="ECO:0000256" key="5">
    <source>
        <dbReference type="ARBA" id="ARBA00023136"/>
    </source>
</evidence>
<dbReference type="RefSeq" id="WP_349639677.1">
    <property type="nucleotide sequence ID" value="NZ_CP090958.1"/>
</dbReference>
<keyword evidence="5 6" id="KW-0472">Membrane</keyword>
<keyword evidence="9" id="KW-1185">Reference proteome</keyword>
<feature type="transmembrane region" description="Helical" evidence="6">
    <location>
        <begin position="224"/>
        <end position="242"/>
    </location>
</feature>
<evidence type="ECO:0000256" key="7">
    <source>
        <dbReference type="SAM" id="MobiDB-lite"/>
    </source>
</evidence>
<comment type="subcellular location">
    <subcellularLocation>
        <location evidence="6">Cell membrane</location>
        <topology evidence="6">Multi-pass membrane protein</topology>
    </subcellularLocation>
    <subcellularLocation>
        <location evidence="1">Membrane</location>
    </subcellularLocation>
</comment>
<protein>
    <recommendedName>
        <fullName evidence="6">SURF1-like protein</fullName>
    </recommendedName>
</protein>
<reference evidence="8 9" key="1">
    <citation type="submission" date="2023-05" db="EMBL/GenBank/DDBJ databases">
        <title>Lithophilousrod everest ZFBP1038 complete genpme.</title>
        <authorList>
            <person name="Tian M."/>
        </authorList>
    </citation>
    <scope>NUCLEOTIDE SEQUENCE [LARGE SCALE GENOMIC DNA]</scope>
    <source>
        <strain evidence="8 9">ZFBP1038</strain>
    </source>
</reference>
<feature type="region of interest" description="Disordered" evidence="7">
    <location>
        <begin position="268"/>
        <end position="290"/>
    </location>
</feature>
<keyword evidence="6" id="KW-1003">Cell membrane</keyword>
<dbReference type="PANTHER" id="PTHR23427">
    <property type="entry name" value="SURFEIT LOCUS PROTEIN"/>
    <property type="match status" value="1"/>
</dbReference>